<dbReference type="Proteomes" id="UP000218615">
    <property type="component" value="Unassembled WGS sequence"/>
</dbReference>
<feature type="domain" description="Aspartate/glutamate/uridylate kinase" evidence="7">
    <location>
        <begin position="3"/>
        <end position="287"/>
    </location>
</feature>
<dbReference type="GO" id="GO:0008804">
    <property type="term" value="F:carbamate kinase activity"/>
    <property type="evidence" value="ECO:0007669"/>
    <property type="project" value="UniProtKB-UniRule"/>
</dbReference>
<dbReference type="GO" id="GO:0019546">
    <property type="term" value="P:L-arginine deiminase pathway"/>
    <property type="evidence" value="ECO:0007669"/>
    <property type="project" value="TreeGrafter"/>
</dbReference>
<dbReference type="FunFam" id="3.40.1160.10:FF:000007">
    <property type="entry name" value="Carbamate kinase"/>
    <property type="match status" value="1"/>
</dbReference>
<gene>
    <name evidence="8" type="primary">cpkA</name>
    <name evidence="8" type="ORF">MNV_1740072</name>
</gene>
<dbReference type="InterPro" id="IPR003964">
    <property type="entry name" value="Carb_kinase"/>
</dbReference>
<dbReference type="InterPro" id="IPR036393">
    <property type="entry name" value="AceGlu_kinase-like_sf"/>
</dbReference>
<dbReference type="OrthoDB" id="31128at2157"/>
<dbReference type="NCBIfam" id="TIGR00746">
    <property type="entry name" value="arcC"/>
    <property type="match status" value="1"/>
</dbReference>
<evidence type="ECO:0000256" key="5">
    <source>
        <dbReference type="NCBIfam" id="TIGR00746"/>
    </source>
</evidence>
<dbReference type="Pfam" id="PF00696">
    <property type="entry name" value="AA_kinase"/>
    <property type="match status" value="1"/>
</dbReference>
<evidence type="ECO:0000256" key="3">
    <source>
        <dbReference type="ARBA" id="ARBA00022679"/>
    </source>
</evidence>
<evidence type="ECO:0000256" key="6">
    <source>
        <dbReference type="PIRNR" id="PIRNR000723"/>
    </source>
</evidence>
<evidence type="ECO:0000313" key="9">
    <source>
        <dbReference type="Proteomes" id="UP000218615"/>
    </source>
</evidence>
<dbReference type="PANTHER" id="PTHR30409">
    <property type="entry name" value="CARBAMATE KINASE"/>
    <property type="match status" value="1"/>
</dbReference>
<name>A0A284VM94_9EURY</name>
<evidence type="ECO:0000256" key="1">
    <source>
        <dbReference type="ARBA" id="ARBA00011066"/>
    </source>
</evidence>
<dbReference type="SUPFAM" id="SSF53633">
    <property type="entry name" value="Carbamate kinase-like"/>
    <property type="match status" value="1"/>
</dbReference>
<dbReference type="CDD" id="cd04235">
    <property type="entry name" value="AAK_CK"/>
    <property type="match status" value="1"/>
</dbReference>
<protein>
    <recommendedName>
        <fullName evidence="2 5">Carbamate kinase</fullName>
    </recommendedName>
</protein>
<dbReference type="PIRSF" id="PIRSF000723">
    <property type="entry name" value="Carbamate_kin"/>
    <property type="match status" value="1"/>
</dbReference>
<proteinExistence type="inferred from homology"/>
<keyword evidence="9" id="KW-1185">Reference proteome</keyword>
<reference evidence="9" key="1">
    <citation type="submission" date="2017-06" db="EMBL/GenBank/DDBJ databases">
        <authorList>
            <person name="Cremers G."/>
        </authorList>
    </citation>
    <scope>NUCLEOTIDE SEQUENCE [LARGE SCALE GENOMIC DNA]</scope>
</reference>
<evidence type="ECO:0000259" key="7">
    <source>
        <dbReference type="Pfam" id="PF00696"/>
    </source>
</evidence>
<organism evidence="8 9">
    <name type="scientific">Candidatus Methanoperedens nitratireducens</name>
    <dbReference type="NCBI Taxonomy" id="1392998"/>
    <lineage>
        <taxon>Archaea</taxon>
        <taxon>Methanobacteriati</taxon>
        <taxon>Methanobacteriota</taxon>
        <taxon>Stenosarchaea group</taxon>
        <taxon>Methanomicrobia</taxon>
        <taxon>Methanosarcinales</taxon>
        <taxon>ANME-2 cluster</taxon>
        <taxon>Candidatus Methanoperedentaceae</taxon>
        <taxon>Candidatus Methanoperedens</taxon>
    </lineage>
</organism>
<comment type="similarity">
    <text evidence="1 6">Belongs to the carbamate kinase family.</text>
</comment>
<evidence type="ECO:0000313" key="8">
    <source>
        <dbReference type="EMBL" id="SNQ60327.1"/>
    </source>
</evidence>
<dbReference type="EMBL" id="FZMP01000084">
    <property type="protein sequence ID" value="SNQ60327.1"/>
    <property type="molecule type" value="Genomic_DNA"/>
</dbReference>
<dbReference type="PRINTS" id="PR01469">
    <property type="entry name" value="CARBMTKINASE"/>
</dbReference>
<dbReference type="NCBIfam" id="NF009007">
    <property type="entry name" value="PRK12352.1"/>
    <property type="match status" value="1"/>
</dbReference>
<dbReference type="STRING" id="1392998.ANME2D_02919"/>
<dbReference type="Gene3D" id="3.40.1160.10">
    <property type="entry name" value="Acetylglutamate kinase-like"/>
    <property type="match status" value="1"/>
</dbReference>
<sequence>MTLLVIAIGGNAILNPTRSSPVEQQRMIDETCREIVQIIQMGHDVVLTHGNGPQVGNLLAMQEECGSVMAQPLDVIGAQTQGMLGYLLQQSLDNRLRESGIKKQVVTVLTQVIVDESCSSFESPTKPIGLYYSEFKARRIMEQGKKMIKNKKGYRRVVPSPLPEKIVEEDIIKNLIRDGAIVIAAGGGGIPVIHRNGLLVGIEAVVDKDLTGSLMASAFGTETFLILTDVEKAALNYGKENQIDLDEITVSEAERYLKEGHFGKGSMEPKVLSAIKFIRSGGKTAIISSLEKAVPALEGGTGTRIVA</sequence>
<keyword evidence="4 6" id="KW-0418">Kinase</keyword>
<dbReference type="InterPro" id="IPR001048">
    <property type="entry name" value="Asp/Glu/Uridylate_kinase"/>
</dbReference>
<accession>A0A284VM94</accession>
<keyword evidence="3 6" id="KW-0808">Transferase</keyword>
<evidence type="ECO:0000256" key="2">
    <source>
        <dbReference type="ARBA" id="ARBA00020752"/>
    </source>
</evidence>
<evidence type="ECO:0000256" key="4">
    <source>
        <dbReference type="ARBA" id="ARBA00022777"/>
    </source>
</evidence>
<dbReference type="PANTHER" id="PTHR30409:SF1">
    <property type="entry name" value="CARBAMATE KINASE-RELATED"/>
    <property type="match status" value="1"/>
</dbReference>
<dbReference type="AlphaFoldDB" id="A0A284VM94"/>
<dbReference type="GO" id="GO:0005829">
    <property type="term" value="C:cytosol"/>
    <property type="evidence" value="ECO:0007669"/>
    <property type="project" value="TreeGrafter"/>
</dbReference>
<dbReference type="RefSeq" id="WP_096204641.1">
    <property type="nucleotide sequence ID" value="NZ_FZMP01000084.1"/>
</dbReference>